<keyword evidence="1" id="KW-0812">Transmembrane</keyword>
<feature type="transmembrane region" description="Helical" evidence="1">
    <location>
        <begin position="109"/>
        <end position="129"/>
    </location>
</feature>
<name>A0A4Q0YHG1_9BACT</name>
<dbReference type="AlphaFoldDB" id="A0A4Q0YHG1"/>
<evidence type="ECO:0000313" key="2">
    <source>
        <dbReference type="EMBL" id="RXJ70076.1"/>
    </source>
</evidence>
<dbReference type="EMBL" id="PDKJ01000001">
    <property type="protein sequence ID" value="RXJ70076.1"/>
    <property type="molecule type" value="Genomic_DNA"/>
</dbReference>
<sequence length="734" mass="87098">MKASCLVISKELQTNSREEEKNSLVQKTSNSLEIVYNYNDTLEEFEYSLNELCGNSSFFYKMKKRGSAYFLSFISVVVILFALISSSLYEDIVKKVIFESPFPWSSNDTISILFVLLFFFGLILMPSILDGEGSEFKESLKAWINKDIRVLKRLKVALNSLDKKYKIKIYNIDLLEENHWMWRLVMPIVINHFSYIEIYVRNDLKKRTQKRVKALGCLSSDIKTTNGVDKPFLNYELFFSQKEETLYSLMQLSSTKIIGKDEQDIYISLELFEYCGRNFYDQKSEKNQLISGFQNFVNRCFDDFKLLNQHKSNQIFFQKWVKIEELEDERRRLSYYLRNHIEECLEYFDNPISLLILYYYVKDIVLDEKRTIAILEKLIDSIKRKQQYDLINNYWFKIAGEMFDSNDLDSFILTNNSIYRKLSIETLNSLIFLFERNGKFEQALLIAKYLYEINPNKYSIDISSLYERLGEFDKAYNSLVYNAKDNAKPNDVEVRYYQRKSWIVVSQRKEENKEEGKEALGKLYELLFSHKEFNEPLWLWHYYNIKANYEEWDENFDLAINNYLKCLSIPALGAFEYGATFVNTSIAYRLNYIKSKDKNIELISKSIELGFIGIKLKESVGDRDEMPVVLHNQCLNILYKLAYFEDKKLLDSAMLLVLKAYEILSETKSKKRLGMILTELILLKAIKNEPYLKELEELEKHWINMYNYEKTQAYSIYSLYEGKNIVKRVEWLTI</sequence>
<accession>A0A4Q0YHG1</accession>
<reference evidence="2 3" key="1">
    <citation type="submission" date="2017-10" db="EMBL/GenBank/DDBJ databases">
        <title>Genomics of the genus Arcobacter.</title>
        <authorList>
            <person name="Perez-Cataluna A."/>
            <person name="Figueras M.J."/>
        </authorList>
    </citation>
    <scope>NUCLEOTIDE SEQUENCE [LARGE SCALE GENOMIC DNA]</scope>
    <source>
        <strain evidence="2 3">CECT 8993</strain>
    </source>
</reference>
<keyword evidence="1" id="KW-1133">Transmembrane helix</keyword>
<organism evidence="2 3">
    <name type="scientific">Halarcobacter ebronensis</name>
    <dbReference type="NCBI Taxonomy" id="1462615"/>
    <lineage>
        <taxon>Bacteria</taxon>
        <taxon>Pseudomonadati</taxon>
        <taxon>Campylobacterota</taxon>
        <taxon>Epsilonproteobacteria</taxon>
        <taxon>Campylobacterales</taxon>
        <taxon>Arcobacteraceae</taxon>
        <taxon>Halarcobacter</taxon>
    </lineage>
</organism>
<protein>
    <submittedName>
        <fullName evidence="2">Uncharacterized protein</fullName>
    </submittedName>
</protein>
<proteinExistence type="predicted"/>
<dbReference type="Proteomes" id="UP000290172">
    <property type="component" value="Unassembled WGS sequence"/>
</dbReference>
<comment type="caution">
    <text evidence="2">The sequence shown here is derived from an EMBL/GenBank/DDBJ whole genome shotgun (WGS) entry which is preliminary data.</text>
</comment>
<evidence type="ECO:0000313" key="3">
    <source>
        <dbReference type="Proteomes" id="UP000290172"/>
    </source>
</evidence>
<dbReference type="RefSeq" id="WP_128977961.1">
    <property type="nucleotide sequence ID" value="NZ_PDKJ01000001.1"/>
</dbReference>
<feature type="transmembrane region" description="Helical" evidence="1">
    <location>
        <begin position="68"/>
        <end position="89"/>
    </location>
</feature>
<keyword evidence="1" id="KW-0472">Membrane</keyword>
<gene>
    <name evidence="2" type="ORF">CRV08_00495</name>
</gene>
<evidence type="ECO:0000256" key="1">
    <source>
        <dbReference type="SAM" id="Phobius"/>
    </source>
</evidence>